<feature type="region of interest" description="Disordered" evidence="1">
    <location>
        <begin position="1"/>
        <end position="30"/>
    </location>
</feature>
<gene>
    <name evidence="2" type="ORF">NBH20_01370</name>
</gene>
<keyword evidence="3" id="KW-1185">Reference proteome</keyword>
<dbReference type="EMBL" id="JAMQAY010000001">
    <property type="protein sequence ID" value="MCM2399791.1"/>
    <property type="molecule type" value="Genomic_DNA"/>
</dbReference>
<dbReference type="InterPro" id="IPR011050">
    <property type="entry name" value="Pectin_lyase_fold/virulence"/>
</dbReference>
<dbReference type="SUPFAM" id="SSF51126">
    <property type="entry name" value="Pectin lyase-like"/>
    <property type="match status" value="1"/>
</dbReference>
<reference evidence="2 3" key="1">
    <citation type="submission" date="2022-06" db="EMBL/GenBank/DDBJ databases">
        <authorList>
            <person name="Sun Q."/>
        </authorList>
    </citation>
    <scope>NUCLEOTIDE SEQUENCE [LARGE SCALE GENOMIC DNA]</scope>
    <source>
        <strain evidence="2 3">S153</strain>
    </source>
</reference>
<name>A0ABT0V3E2_9HYPH</name>
<organism evidence="2 3">
    <name type="scientific">Ciceribacter sichuanensis</name>
    <dbReference type="NCBI Taxonomy" id="2949647"/>
    <lineage>
        <taxon>Bacteria</taxon>
        <taxon>Pseudomonadati</taxon>
        <taxon>Pseudomonadota</taxon>
        <taxon>Alphaproteobacteria</taxon>
        <taxon>Hyphomicrobiales</taxon>
        <taxon>Rhizobiaceae</taxon>
        <taxon>Ciceribacter</taxon>
    </lineage>
</organism>
<proteinExistence type="predicted"/>
<feature type="compositionally biased region" description="Polar residues" evidence="1">
    <location>
        <begin position="19"/>
        <end position="28"/>
    </location>
</feature>
<evidence type="ECO:0000313" key="2">
    <source>
        <dbReference type="EMBL" id="MCM2399791.1"/>
    </source>
</evidence>
<protein>
    <submittedName>
        <fullName evidence="2">Uncharacterized protein</fullName>
    </submittedName>
</protein>
<sequence>MKYQAPYGSSDPDEEYVDRNSSTATSGSKIPAGFPNWTQREIVNVIEKAGFTPDDVLQLAAAIQSGGLNYGVLGGTANALTATLLSAPPALVDGLTVVLTIGVANTGSATLNVNGLGALPIVNLFGAPLVGGELVGPVRFTYGAAKWWASVGQPSVSADRTYYVNAATGSDSNNGLSAGTAFATIQKAMDTAASIQWAGYACTISVANGTYGGVSLKPLSGASSATLTGNTATPASVVTGAILVDGCDGWKIEGLKPTTTVPGEHNLSVINGSVTVGNMEWPVNDGGGTSNGGAHAAAGTGGVIFFTGVQRIAGGATVGHIYVADDGAIRFLQVARPSLNIVATVGFTAFIQATSGNVHLLYTSITGAANVTSGKKFDVRNNSVINVDGAGVNYYPGPSAGTSGTNGGQYV</sequence>
<comment type="caution">
    <text evidence="2">The sequence shown here is derived from an EMBL/GenBank/DDBJ whole genome shotgun (WGS) entry which is preliminary data.</text>
</comment>
<evidence type="ECO:0000256" key="1">
    <source>
        <dbReference type="SAM" id="MobiDB-lite"/>
    </source>
</evidence>
<evidence type="ECO:0000313" key="3">
    <source>
        <dbReference type="Proteomes" id="UP001155079"/>
    </source>
</evidence>
<dbReference type="Proteomes" id="UP001155079">
    <property type="component" value="Unassembled WGS sequence"/>
</dbReference>
<dbReference type="RefSeq" id="WP_250943705.1">
    <property type="nucleotide sequence ID" value="NZ_JAMQAY010000001.1"/>
</dbReference>
<accession>A0ABT0V3E2</accession>